<keyword evidence="1" id="KW-0472">Membrane</keyword>
<keyword evidence="1" id="KW-0812">Transmembrane</keyword>
<sequence>MTLEDTLITFICGAASMLLFGMLAIIVKRHFKPRQAKGSVARDGTVDFK</sequence>
<comment type="caution">
    <text evidence="2">The sequence shown here is derived from an EMBL/GenBank/DDBJ whole genome shotgun (WGS) entry which is preliminary data.</text>
</comment>
<evidence type="ECO:0000256" key="1">
    <source>
        <dbReference type="SAM" id="Phobius"/>
    </source>
</evidence>
<accession>A0ABQ0E5Q0</accession>
<name>A0ABQ0E5Q0_9BACT</name>
<reference evidence="2 3" key="1">
    <citation type="journal article" date="2025" name="Int. J. Syst. Evol. Microbiol.">
        <title>Desulfovibrio falkowii sp. nov., Porphyromonas miyakawae sp. nov., Mediterraneibacter flintii sp. nov. and Owariibacterium komagatae gen. nov., sp. nov., isolated from human faeces.</title>
        <authorList>
            <person name="Hamaguchi T."/>
            <person name="Ohara M."/>
            <person name="Hisatomi A."/>
            <person name="Sekiguchi K."/>
            <person name="Takeda J.I."/>
            <person name="Ueyama J."/>
            <person name="Ito M."/>
            <person name="Nishiwaki H."/>
            <person name="Ogi T."/>
            <person name="Hirayama M."/>
            <person name="Ohkuma M."/>
            <person name="Sakamoto M."/>
            <person name="Ohno K."/>
        </authorList>
    </citation>
    <scope>NUCLEOTIDE SEQUENCE [LARGE SCALE GENOMIC DNA]</scope>
    <source>
        <strain evidence="2 3">13CB8C</strain>
    </source>
</reference>
<feature type="transmembrane region" description="Helical" evidence="1">
    <location>
        <begin position="6"/>
        <end position="27"/>
    </location>
</feature>
<dbReference type="EMBL" id="BAAFSG010000001">
    <property type="protein sequence ID" value="GAB1253072.1"/>
    <property type="molecule type" value="Genomic_DNA"/>
</dbReference>
<dbReference type="RefSeq" id="WP_407844146.1">
    <property type="nucleotide sequence ID" value="NZ_BAAFSG010000001.1"/>
</dbReference>
<organism evidence="2 3">
    <name type="scientific">Desulfovibrio falkowii</name>
    <dbReference type="NCBI Taxonomy" id="3136602"/>
    <lineage>
        <taxon>Bacteria</taxon>
        <taxon>Pseudomonadati</taxon>
        <taxon>Thermodesulfobacteriota</taxon>
        <taxon>Desulfovibrionia</taxon>
        <taxon>Desulfovibrionales</taxon>
        <taxon>Desulfovibrionaceae</taxon>
        <taxon>Desulfovibrio</taxon>
    </lineage>
</organism>
<evidence type="ECO:0000313" key="2">
    <source>
        <dbReference type="EMBL" id="GAB1253072.1"/>
    </source>
</evidence>
<dbReference type="Proteomes" id="UP001628192">
    <property type="component" value="Unassembled WGS sequence"/>
</dbReference>
<gene>
    <name evidence="2" type="ORF">Defa_05590</name>
</gene>
<keyword evidence="3" id="KW-1185">Reference proteome</keyword>
<keyword evidence="1" id="KW-1133">Transmembrane helix</keyword>
<evidence type="ECO:0000313" key="3">
    <source>
        <dbReference type="Proteomes" id="UP001628192"/>
    </source>
</evidence>
<proteinExistence type="predicted"/>
<protein>
    <submittedName>
        <fullName evidence="2">Uncharacterized protein</fullName>
    </submittedName>
</protein>